<dbReference type="InterPro" id="IPR028098">
    <property type="entry name" value="Glyco_trans_4-like_N"/>
</dbReference>
<dbReference type="InterPro" id="IPR001296">
    <property type="entry name" value="Glyco_trans_1"/>
</dbReference>
<evidence type="ECO:0000256" key="3">
    <source>
        <dbReference type="ARBA" id="ARBA00022679"/>
    </source>
</evidence>
<dbReference type="GO" id="GO:1901137">
    <property type="term" value="P:carbohydrate derivative biosynthetic process"/>
    <property type="evidence" value="ECO:0007669"/>
    <property type="project" value="UniProtKB-ARBA"/>
</dbReference>
<evidence type="ECO:0000313" key="7">
    <source>
        <dbReference type="Proteomes" id="UP000222106"/>
    </source>
</evidence>
<dbReference type="PANTHER" id="PTHR45947:SF3">
    <property type="entry name" value="SULFOQUINOVOSYL TRANSFERASE SQD2"/>
    <property type="match status" value="1"/>
</dbReference>
<gene>
    <name evidence="6" type="ORF">ATJ97_1509</name>
</gene>
<dbReference type="AlphaFoldDB" id="A0A2A9EJ98"/>
<evidence type="ECO:0000256" key="2">
    <source>
        <dbReference type="ARBA" id="ARBA00022676"/>
    </source>
</evidence>
<reference evidence="6 7" key="1">
    <citation type="submission" date="2017-10" db="EMBL/GenBank/DDBJ databases">
        <title>Sequencing the genomes of 1000 actinobacteria strains.</title>
        <authorList>
            <person name="Klenk H.-P."/>
        </authorList>
    </citation>
    <scope>NUCLEOTIDE SEQUENCE [LARGE SCALE GENOMIC DNA]</scope>
    <source>
        <strain evidence="6 7">DSM 21838</strain>
    </source>
</reference>
<keyword evidence="2" id="KW-0328">Glycosyltransferase</keyword>
<evidence type="ECO:0000256" key="1">
    <source>
        <dbReference type="ARBA" id="ARBA00021292"/>
    </source>
</evidence>
<dbReference type="GO" id="GO:0016758">
    <property type="term" value="F:hexosyltransferase activity"/>
    <property type="evidence" value="ECO:0007669"/>
    <property type="project" value="TreeGrafter"/>
</dbReference>
<dbReference type="PANTHER" id="PTHR45947">
    <property type="entry name" value="SULFOQUINOVOSYL TRANSFERASE SQD2"/>
    <property type="match status" value="1"/>
</dbReference>
<name>A0A2A9EJ98_9MICO</name>
<keyword evidence="3 6" id="KW-0808">Transferase</keyword>
<dbReference type="OrthoDB" id="3180470at2"/>
<keyword evidence="7" id="KW-1185">Reference proteome</keyword>
<dbReference type="Gene3D" id="3.40.50.2000">
    <property type="entry name" value="Glycogen Phosphorylase B"/>
    <property type="match status" value="2"/>
</dbReference>
<dbReference type="Pfam" id="PF00534">
    <property type="entry name" value="Glycos_transf_1"/>
    <property type="match status" value="1"/>
</dbReference>
<dbReference type="EMBL" id="PDJI01000004">
    <property type="protein sequence ID" value="PFG39014.1"/>
    <property type="molecule type" value="Genomic_DNA"/>
</dbReference>
<feature type="domain" description="Glycosyl transferase family 1" evidence="4">
    <location>
        <begin position="216"/>
        <end position="384"/>
    </location>
</feature>
<dbReference type="SUPFAM" id="SSF53756">
    <property type="entry name" value="UDP-Glycosyltransferase/glycogen phosphorylase"/>
    <property type="match status" value="1"/>
</dbReference>
<dbReference type="InterPro" id="IPR050194">
    <property type="entry name" value="Glycosyltransferase_grp1"/>
</dbReference>
<dbReference type="Pfam" id="PF13579">
    <property type="entry name" value="Glyco_trans_4_4"/>
    <property type="match status" value="1"/>
</dbReference>
<evidence type="ECO:0000259" key="4">
    <source>
        <dbReference type="Pfam" id="PF00534"/>
    </source>
</evidence>
<comment type="caution">
    <text evidence="6">The sequence shown here is derived from an EMBL/GenBank/DDBJ whole genome shotgun (WGS) entry which is preliminary data.</text>
</comment>
<protein>
    <recommendedName>
        <fullName evidence="1">D-inositol 3-phosphate glycosyltransferase</fullName>
    </recommendedName>
</protein>
<proteinExistence type="predicted"/>
<accession>A0A2A9EJ98</accession>
<dbReference type="Proteomes" id="UP000222106">
    <property type="component" value="Unassembled WGS sequence"/>
</dbReference>
<sequence length="414" mass="45128">MRFGILSQWFDPEPGPAALPGVLARSLVERGHDVQVLTGFPNYPTGIIPDTYRGRRRSDEVQEGVSIRRVALYASHDSSSLRRFSNYASFGLSATINGLRPLAGLDAIWVNYSPITVALPMWAARFLLRVPHVVHVLDLWPDTLLASGFARHGPLYAPPMRALQYWTNAMYRTASSVAYISPSVGGILHDRGVSRDKLHYVPMWADENIFRPTYQDLRRELGIPDSSVVLLYAGTLGEAQGLASLIDACSLVTDLSFTCIIAGSGVSESSLRTRAAEMGASNVRFLGRLPSEAMPKLMATSDMSYVSLREHPLSRATMPSKTQAALASAKAMLVAATGDVAHVAQQSQGGIVTEPENPTAIAASIRHAHSLGRDELRRMGQRARDYYETEFSVAAGTKRIESLLTMAAKRKVSS</sequence>
<dbReference type="RefSeq" id="WP_098483188.1">
    <property type="nucleotide sequence ID" value="NZ_PDJI01000004.1"/>
</dbReference>
<dbReference type="CDD" id="cd03794">
    <property type="entry name" value="GT4_WbuB-like"/>
    <property type="match status" value="1"/>
</dbReference>
<evidence type="ECO:0000313" key="6">
    <source>
        <dbReference type="EMBL" id="PFG39014.1"/>
    </source>
</evidence>
<feature type="domain" description="Glycosyltransferase subfamily 4-like N-terminal" evidence="5">
    <location>
        <begin position="23"/>
        <end position="204"/>
    </location>
</feature>
<organism evidence="6 7">
    <name type="scientific">Georgenia soli</name>
    <dbReference type="NCBI Taxonomy" id="638953"/>
    <lineage>
        <taxon>Bacteria</taxon>
        <taxon>Bacillati</taxon>
        <taxon>Actinomycetota</taxon>
        <taxon>Actinomycetes</taxon>
        <taxon>Micrococcales</taxon>
        <taxon>Bogoriellaceae</taxon>
        <taxon>Georgenia</taxon>
    </lineage>
</organism>
<evidence type="ECO:0000259" key="5">
    <source>
        <dbReference type="Pfam" id="PF13579"/>
    </source>
</evidence>